<dbReference type="Proteomes" id="UP000034562">
    <property type="component" value="Unassembled WGS sequence"/>
</dbReference>
<dbReference type="InterPro" id="IPR002716">
    <property type="entry name" value="PIN_dom"/>
</dbReference>
<gene>
    <name evidence="2" type="ORF">UU12_C0029G0019</name>
</gene>
<dbReference type="InterPro" id="IPR029060">
    <property type="entry name" value="PIN-like_dom_sf"/>
</dbReference>
<dbReference type="Gene3D" id="3.40.50.1010">
    <property type="entry name" value="5'-nuclease"/>
    <property type="match status" value="1"/>
</dbReference>
<dbReference type="SUPFAM" id="SSF88723">
    <property type="entry name" value="PIN domain-like"/>
    <property type="match status" value="1"/>
</dbReference>
<dbReference type="EMBL" id="LBZK01000029">
    <property type="protein sequence ID" value="KKR70113.1"/>
    <property type="molecule type" value="Genomic_DNA"/>
</dbReference>
<organism evidence="2 3">
    <name type="scientific">Candidatus Woesebacteria bacterium GW2011_GWA2_40_7b</name>
    <dbReference type="NCBI Taxonomy" id="1618563"/>
    <lineage>
        <taxon>Bacteria</taxon>
        <taxon>Candidatus Woeseibacteriota</taxon>
    </lineage>
</organism>
<protein>
    <recommendedName>
        <fullName evidence="1">PIN domain-containing protein</fullName>
    </recommendedName>
</protein>
<comment type="caution">
    <text evidence="2">The sequence shown here is derived from an EMBL/GenBank/DDBJ whole genome shotgun (WGS) entry which is preliminary data.</text>
</comment>
<accession>A0A0G0SZ98</accession>
<proteinExistence type="predicted"/>
<sequence>MKYILDSDFLFGLYVIHDPHHKETTSSLRKIQKNKDKLIILNLVIQETATVLSRKDSQKTGLIFLEEILKMPVEIMSLDEEDKKLAWEIFKKQTKKGTSFIDCANLAIAKKYKFDGILSFDEFYAGIKVK</sequence>
<dbReference type="PANTHER" id="PTHR42188:SF1">
    <property type="entry name" value="23S RRNA-SPECIFIC ENDONUCLEASE VAPC20"/>
    <property type="match status" value="1"/>
</dbReference>
<feature type="domain" description="PIN" evidence="1">
    <location>
        <begin position="3"/>
        <end position="122"/>
    </location>
</feature>
<reference evidence="2 3" key="1">
    <citation type="journal article" date="2015" name="Nature">
        <title>rRNA introns, odd ribosomes, and small enigmatic genomes across a large radiation of phyla.</title>
        <authorList>
            <person name="Brown C.T."/>
            <person name="Hug L.A."/>
            <person name="Thomas B.C."/>
            <person name="Sharon I."/>
            <person name="Castelle C.J."/>
            <person name="Singh A."/>
            <person name="Wilkins M.J."/>
            <person name="Williams K.H."/>
            <person name="Banfield J.F."/>
        </authorList>
    </citation>
    <scope>NUCLEOTIDE SEQUENCE [LARGE SCALE GENOMIC DNA]</scope>
</reference>
<dbReference type="InterPro" id="IPR039018">
    <property type="entry name" value="VapC20-like"/>
</dbReference>
<evidence type="ECO:0000313" key="2">
    <source>
        <dbReference type="EMBL" id="KKR70113.1"/>
    </source>
</evidence>
<dbReference type="GO" id="GO:0016075">
    <property type="term" value="P:rRNA catabolic process"/>
    <property type="evidence" value="ECO:0007669"/>
    <property type="project" value="TreeGrafter"/>
</dbReference>
<dbReference type="PANTHER" id="PTHR42188">
    <property type="entry name" value="23S RRNA-SPECIFIC ENDONUCLEASE VAPC20"/>
    <property type="match status" value="1"/>
</dbReference>
<dbReference type="STRING" id="1618563.UU12_C0029G0019"/>
<dbReference type="Pfam" id="PF01850">
    <property type="entry name" value="PIN"/>
    <property type="match status" value="1"/>
</dbReference>
<dbReference type="GO" id="GO:0004521">
    <property type="term" value="F:RNA endonuclease activity"/>
    <property type="evidence" value="ECO:0007669"/>
    <property type="project" value="InterPro"/>
</dbReference>
<name>A0A0G0SZ98_9BACT</name>
<dbReference type="AlphaFoldDB" id="A0A0G0SZ98"/>
<evidence type="ECO:0000259" key="1">
    <source>
        <dbReference type="Pfam" id="PF01850"/>
    </source>
</evidence>
<evidence type="ECO:0000313" key="3">
    <source>
        <dbReference type="Proteomes" id="UP000034562"/>
    </source>
</evidence>